<dbReference type="PANTHER" id="PTHR23421">
    <property type="entry name" value="BETA-GALACTOSIDASE RELATED"/>
    <property type="match status" value="1"/>
</dbReference>
<dbReference type="GO" id="GO:0004565">
    <property type="term" value="F:beta-galactosidase activity"/>
    <property type="evidence" value="ECO:0007669"/>
    <property type="project" value="UniProtKB-EC"/>
</dbReference>
<dbReference type="PROSITE" id="PS01182">
    <property type="entry name" value="GLYCOSYL_HYDROL_F35"/>
    <property type="match status" value="1"/>
</dbReference>
<dbReference type="InterPro" id="IPR017853">
    <property type="entry name" value="GH"/>
</dbReference>
<evidence type="ECO:0000256" key="1">
    <source>
        <dbReference type="ARBA" id="ARBA00009809"/>
    </source>
</evidence>
<evidence type="ECO:0000256" key="5">
    <source>
        <dbReference type="RuleBase" id="RU003679"/>
    </source>
</evidence>
<dbReference type="InterPro" id="IPR001944">
    <property type="entry name" value="Glycoside_Hdrlase_35"/>
</dbReference>
<proteinExistence type="inferred from homology"/>
<keyword evidence="9" id="KW-1185">Reference proteome</keyword>
<dbReference type="EC" id="3.2.1.23" evidence="4"/>
<accession>A0ABS8GQ01</accession>
<dbReference type="InterPro" id="IPR018954">
    <property type="entry name" value="Betagal_dom2"/>
</dbReference>
<sequence length="816" mass="92697">MKHVTFLYTLLIPILLNAQNEGVTSYEIDLRVPEKDIFSEHLKLGGKNFKGTSYEVNNFYISKNEKPSIPITGEFHFSRYPEAYWEEAIQKIKAGGINMLATYVFWNMHEEIEGEFIWNGNRDLRKFIKLCAQYEMPVILRIGPFGHGEIRNGALPDWLLAKPITIRSNDPNYLSYAERLYDEIGKQIEGLLFKDGGPIIATQLENEYQASAAPWGLTYPGQPLDYTSAERDKDFVLNGVGTSTQENPYADLGTDHMRVLKSLAQQAGIITPFYTATGWSRGAIIPNETLPVTAAYPYPTWTKSPDLSPFYLYADLHKTPDYSPVKYTVSDYPAFTAELGGGIMATYTRRPLVPAKSLDALINRCLGSGANGIGYYMYHGGSTPRGQTNFFSDEAFGSPKISYDFQAPIGEFGNINESFHRLRILHYFINSFSEQLAPMQTVLPKNSESIKPADTVLLRYAVRFKDQSGFLFLNNFQDDTQMTTQKNVQVNLQLEEGNLQIPEHGGFDLAVDENAIFPFHLDIEGLHLNYATAQLMTRFENSGTTYYVFFSPEGTSAEFSFRFDESFKMLSNRSIEVDQNSRRWLVKPISTNKSLFTFTKGKKKTSILVLSKEKALKSWLIPGPTESQLLFTDALVLKNEDSLKFISKGKNDFDLEIFPKTKQVPRLSFGKLNKLQSMNLFTGFEVHLPEAQLEFTSSRFSERRLVFDFKGGIPESLNDVFIKLDYEADTAMGFYDNQLVSDQLYLGMPWEIGLRELINLKGAEEMNFYFRPIYKDAPYLVDLKESAYFTGSTGKVLIKDIKFIPQYQTSMSLLSN</sequence>
<comment type="caution">
    <text evidence="8">The sequence shown here is derived from an EMBL/GenBank/DDBJ whole genome shotgun (WGS) entry which is preliminary data.</text>
</comment>
<organism evidence="8 9">
    <name type="scientific">Leeuwenhoekiella parthenopeia</name>
    <dbReference type="NCBI Taxonomy" id="2890320"/>
    <lineage>
        <taxon>Bacteria</taxon>
        <taxon>Pseudomonadati</taxon>
        <taxon>Bacteroidota</taxon>
        <taxon>Flavobacteriia</taxon>
        <taxon>Flavobacteriales</taxon>
        <taxon>Flavobacteriaceae</taxon>
        <taxon>Leeuwenhoekiella</taxon>
    </lineage>
</organism>
<evidence type="ECO:0000256" key="2">
    <source>
        <dbReference type="ARBA" id="ARBA00022801"/>
    </source>
</evidence>
<dbReference type="Gene3D" id="3.20.20.80">
    <property type="entry name" value="Glycosidases"/>
    <property type="match status" value="1"/>
</dbReference>
<comment type="catalytic activity">
    <reaction evidence="4">
        <text>Hydrolysis of terminal non-reducing beta-D-galactose residues in beta-D-galactosides.</text>
        <dbReference type="EC" id="3.2.1.23"/>
    </reaction>
</comment>
<evidence type="ECO:0000256" key="4">
    <source>
        <dbReference type="RuleBase" id="RU000675"/>
    </source>
</evidence>
<protein>
    <recommendedName>
        <fullName evidence="4">Beta-galactosidase</fullName>
        <ecNumber evidence="4">3.2.1.23</ecNumber>
    </recommendedName>
</protein>
<dbReference type="RefSeq" id="WP_228228355.1">
    <property type="nucleotide sequence ID" value="NZ_JAJGMW010000001.1"/>
</dbReference>
<dbReference type="PRINTS" id="PR00742">
    <property type="entry name" value="GLHYDRLASE35"/>
</dbReference>
<dbReference type="Proteomes" id="UP001197770">
    <property type="component" value="Unassembled WGS sequence"/>
</dbReference>
<dbReference type="Pfam" id="PF10435">
    <property type="entry name" value="BetaGal_dom2"/>
    <property type="match status" value="1"/>
</dbReference>
<gene>
    <name evidence="8" type="ORF">LLW17_00750</name>
</gene>
<comment type="similarity">
    <text evidence="1 5">Belongs to the glycosyl hydrolase 35 family.</text>
</comment>
<keyword evidence="2 4" id="KW-0378">Hydrolase</keyword>
<dbReference type="Gene3D" id="2.102.20.10">
    <property type="entry name" value="Beta-galactosidase, domain 2"/>
    <property type="match status" value="1"/>
</dbReference>
<dbReference type="EMBL" id="JAJGMW010000001">
    <property type="protein sequence ID" value="MCC4211231.1"/>
    <property type="molecule type" value="Genomic_DNA"/>
</dbReference>
<evidence type="ECO:0000259" key="6">
    <source>
        <dbReference type="Pfam" id="PF01301"/>
    </source>
</evidence>
<keyword evidence="3 4" id="KW-0326">Glycosidase</keyword>
<evidence type="ECO:0000313" key="8">
    <source>
        <dbReference type="EMBL" id="MCC4211231.1"/>
    </source>
</evidence>
<feature type="domain" description="Beta-galactosidase" evidence="7">
    <location>
        <begin position="465"/>
        <end position="616"/>
    </location>
</feature>
<evidence type="ECO:0000259" key="7">
    <source>
        <dbReference type="Pfam" id="PF10435"/>
    </source>
</evidence>
<name>A0ABS8GQ01_9FLAO</name>
<dbReference type="InterPro" id="IPR037110">
    <property type="entry name" value="Betagal_dom2_sf"/>
</dbReference>
<dbReference type="InterPro" id="IPR019801">
    <property type="entry name" value="Glyco_hydro_35_CS"/>
</dbReference>
<evidence type="ECO:0000256" key="3">
    <source>
        <dbReference type="ARBA" id="ARBA00023295"/>
    </source>
</evidence>
<evidence type="ECO:0000313" key="9">
    <source>
        <dbReference type="Proteomes" id="UP001197770"/>
    </source>
</evidence>
<dbReference type="SUPFAM" id="SSF51011">
    <property type="entry name" value="Glycosyl hydrolase domain"/>
    <property type="match status" value="1"/>
</dbReference>
<dbReference type="InterPro" id="IPR031330">
    <property type="entry name" value="Gly_Hdrlase_35_cat"/>
</dbReference>
<dbReference type="Pfam" id="PF01301">
    <property type="entry name" value="Glyco_hydro_35"/>
    <property type="match status" value="1"/>
</dbReference>
<feature type="domain" description="Glycoside hydrolase 35 catalytic" evidence="6">
    <location>
        <begin position="63"/>
        <end position="426"/>
    </location>
</feature>
<dbReference type="SUPFAM" id="SSF51445">
    <property type="entry name" value="(Trans)glycosidases"/>
    <property type="match status" value="1"/>
</dbReference>
<reference evidence="8 9" key="1">
    <citation type="submission" date="2021-11" db="EMBL/GenBank/DDBJ databases">
        <title>Seasonal and diel survey of microbial diversity of the Tyrrhenian coast.</title>
        <authorList>
            <person name="Gattoni G."/>
            <person name="Corral P."/>
        </authorList>
    </citation>
    <scope>NUCLEOTIDE SEQUENCE [LARGE SCALE GENOMIC DNA]</scope>
    <source>
        <strain evidence="8 9">Mr9</strain>
    </source>
</reference>